<evidence type="ECO:0000313" key="2">
    <source>
        <dbReference type="EMBL" id="GAA4285670.1"/>
    </source>
</evidence>
<evidence type="ECO:0000256" key="1">
    <source>
        <dbReference type="SAM" id="MobiDB-lite"/>
    </source>
</evidence>
<proteinExistence type="predicted"/>
<dbReference type="RefSeq" id="WP_345036269.1">
    <property type="nucleotide sequence ID" value="NZ_BAABBA010000001.1"/>
</dbReference>
<comment type="caution">
    <text evidence="2">The sequence shown here is derived from an EMBL/GenBank/DDBJ whole genome shotgun (WGS) entry which is preliminary data.</text>
</comment>
<dbReference type="Proteomes" id="UP001499841">
    <property type="component" value="Unassembled WGS sequence"/>
</dbReference>
<protein>
    <submittedName>
        <fullName evidence="2">Uncharacterized protein</fullName>
    </submittedName>
</protein>
<feature type="region of interest" description="Disordered" evidence="1">
    <location>
        <begin position="22"/>
        <end position="42"/>
    </location>
</feature>
<dbReference type="EMBL" id="BAABBA010000001">
    <property type="protein sequence ID" value="GAA4285670.1"/>
    <property type="molecule type" value="Genomic_DNA"/>
</dbReference>
<name>A0ABP8ENY6_9MICO</name>
<gene>
    <name evidence="2" type="ORF">GCM10022262_00290</name>
</gene>
<evidence type="ECO:0000313" key="3">
    <source>
        <dbReference type="Proteomes" id="UP001499841"/>
    </source>
</evidence>
<accession>A0ABP8ENY6</accession>
<organism evidence="2 3">
    <name type="scientific">Georgenia daeguensis</name>
    <dbReference type="NCBI Taxonomy" id="908355"/>
    <lineage>
        <taxon>Bacteria</taxon>
        <taxon>Bacillati</taxon>
        <taxon>Actinomycetota</taxon>
        <taxon>Actinomycetes</taxon>
        <taxon>Micrococcales</taxon>
        <taxon>Bogoriellaceae</taxon>
        <taxon>Georgenia</taxon>
    </lineage>
</organism>
<sequence length="42" mass="4937">MDPSVLDAFAARSLRVPMENLLTERRASRAHRTRRTPERRTD</sequence>
<keyword evidence="3" id="KW-1185">Reference proteome</keyword>
<reference evidence="3" key="1">
    <citation type="journal article" date="2019" name="Int. J. Syst. Evol. Microbiol.">
        <title>The Global Catalogue of Microorganisms (GCM) 10K type strain sequencing project: providing services to taxonomists for standard genome sequencing and annotation.</title>
        <authorList>
            <consortium name="The Broad Institute Genomics Platform"/>
            <consortium name="The Broad Institute Genome Sequencing Center for Infectious Disease"/>
            <person name="Wu L."/>
            <person name="Ma J."/>
        </authorList>
    </citation>
    <scope>NUCLEOTIDE SEQUENCE [LARGE SCALE GENOMIC DNA]</scope>
    <source>
        <strain evidence="3">JCM 17459</strain>
    </source>
</reference>